<proteinExistence type="predicted"/>
<feature type="non-terminal residue" evidence="1">
    <location>
        <position position="1"/>
    </location>
</feature>
<dbReference type="EMBL" id="BARW01027315">
    <property type="protein sequence ID" value="GAJ14770.1"/>
    <property type="molecule type" value="Genomic_DNA"/>
</dbReference>
<dbReference type="AlphaFoldDB" id="X1VVN8"/>
<feature type="non-terminal residue" evidence="1">
    <location>
        <position position="256"/>
    </location>
</feature>
<accession>X1VVN8</accession>
<name>X1VVN8_9ZZZZ</name>
<reference evidence="1" key="1">
    <citation type="journal article" date="2014" name="Front. Microbiol.">
        <title>High frequency of phylogenetically diverse reductive dehalogenase-homologous genes in deep subseafloor sedimentary metagenomes.</title>
        <authorList>
            <person name="Kawai M."/>
            <person name="Futagami T."/>
            <person name="Toyoda A."/>
            <person name="Takaki Y."/>
            <person name="Nishi S."/>
            <person name="Hori S."/>
            <person name="Arai W."/>
            <person name="Tsubouchi T."/>
            <person name="Morono Y."/>
            <person name="Uchiyama I."/>
            <person name="Ito T."/>
            <person name="Fujiyama A."/>
            <person name="Inagaki F."/>
            <person name="Takami H."/>
        </authorList>
    </citation>
    <scope>NUCLEOTIDE SEQUENCE</scope>
    <source>
        <strain evidence="1">Expedition CK06-06</strain>
    </source>
</reference>
<sequence>DDSHFLEIKQAAVTLDKIYPSEIKEFIWSSTLSLWIAAENGTGGLGAVNVGYNIGIGEEANCREQGVAIGYHAQGNGCGVGVGYLANGGGNAVAVGANAVGYLRGVAIGYFANTNSQFYSQAYGYHSQTIRYGETSININGADNDQENNVVQGRWEGETADATPIEIFCAGQANQRFTIRPNSALAFRMTIVARDNVAGHAAMWTVVDGLIKRDGLGNTVMVTCTVTEVADESTDWAVTVTADDVNEALIITVTGD</sequence>
<organism evidence="1">
    <name type="scientific">marine sediment metagenome</name>
    <dbReference type="NCBI Taxonomy" id="412755"/>
    <lineage>
        <taxon>unclassified sequences</taxon>
        <taxon>metagenomes</taxon>
        <taxon>ecological metagenomes</taxon>
    </lineage>
</organism>
<protein>
    <recommendedName>
        <fullName evidence="2">Trimeric autotransporter adhesin YadA-like head domain-containing protein</fullName>
    </recommendedName>
</protein>
<gene>
    <name evidence="1" type="ORF">S12H4_44345</name>
</gene>
<evidence type="ECO:0008006" key="2">
    <source>
        <dbReference type="Google" id="ProtNLM"/>
    </source>
</evidence>
<comment type="caution">
    <text evidence="1">The sequence shown here is derived from an EMBL/GenBank/DDBJ whole genome shotgun (WGS) entry which is preliminary data.</text>
</comment>
<evidence type="ECO:0000313" key="1">
    <source>
        <dbReference type="EMBL" id="GAJ14770.1"/>
    </source>
</evidence>